<dbReference type="SUPFAM" id="SSF52833">
    <property type="entry name" value="Thioredoxin-like"/>
    <property type="match status" value="1"/>
</dbReference>
<feature type="domain" description="GST N-terminal" evidence="3">
    <location>
        <begin position="1"/>
        <end position="82"/>
    </location>
</feature>
<gene>
    <name evidence="5" type="ORF">DFR50_12577</name>
</gene>
<dbReference type="PANTHER" id="PTHR44051:SF19">
    <property type="entry name" value="DISULFIDE-BOND OXIDOREDUCTASE YFCG"/>
    <property type="match status" value="1"/>
</dbReference>
<dbReference type="GO" id="GO:0016740">
    <property type="term" value="F:transferase activity"/>
    <property type="evidence" value="ECO:0007669"/>
    <property type="project" value="UniProtKB-KW"/>
</dbReference>
<dbReference type="SFLD" id="SFLDS00019">
    <property type="entry name" value="Glutathione_Transferase_(cytos"/>
    <property type="match status" value="1"/>
</dbReference>
<dbReference type="RefSeq" id="WP_113891178.1">
    <property type="nucleotide sequence ID" value="NZ_QNRK01000025.1"/>
</dbReference>
<dbReference type="Gene3D" id="3.40.30.10">
    <property type="entry name" value="Glutaredoxin"/>
    <property type="match status" value="1"/>
</dbReference>
<evidence type="ECO:0000313" key="5">
    <source>
        <dbReference type="EMBL" id="RBP08595.1"/>
    </source>
</evidence>
<evidence type="ECO:0000256" key="2">
    <source>
        <dbReference type="ARBA" id="ARBA00022679"/>
    </source>
</evidence>
<dbReference type="InterPro" id="IPR010987">
    <property type="entry name" value="Glutathione-S-Trfase_C-like"/>
</dbReference>
<dbReference type="OrthoDB" id="9810080at2"/>
<evidence type="ECO:0000259" key="4">
    <source>
        <dbReference type="PROSITE" id="PS50405"/>
    </source>
</evidence>
<protein>
    <submittedName>
        <fullName evidence="5">Glutathione S-transferase</fullName>
    </submittedName>
</protein>
<dbReference type="InterPro" id="IPR036282">
    <property type="entry name" value="Glutathione-S-Trfase_C_sf"/>
</dbReference>
<evidence type="ECO:0000256" key="1">
    <source>
        <dbReference type="ARBA" id="ARBA00007409"/>
    </source>
</evidence>
<keyword evidence="6" id="KW-1185">Reference proteome</keyword>
<comment type="similarity">
    <text evidence="1">Belongs to the GST superfamily.</text>
</comment>
<organism evidence="5 6">
    <name type="scientific">Roseiarcus fermentans</name>
    <dbReference type="NCBI Taxonomy" id="1473586"/>
    <lineage>
        <taxon>Bacteria</taxon>
        <taxon>Pseudomonadati</taxon>
        <taxon>Pseudomonadota</taxon>
        <taxon>Alphaproteobacteria</taxon>
        <taxon>Hyphomicrobiales</taxon>
        <taxon>Roseiarcaceae</taxon>
        <taxon>Roseiarcus</taxon>
    </lineage>
</organism>
<dbReference type="SFLD" id="SFLDG01150">
    <property type="entry name" value="Main.1:_Beta-like"/>
    <property type="match status" value="1"/>
</dbReference>
<dbReference type="EMBL" id="QNRK01000025">
    <property type="protein sequence ID" value="RBP08595.1"/>
    <property type="molecule type" value="Genomic_DNA"/>
</dbReference>
<keyword evidence="2 5" id="KW-0808">Transferase</keyword>
<proteinExistence type="inferred from homology"/>
<dbReference type="SUPFAM" id="SSF47616">
    <property type="entry name" value="GST C-terminal domain-like"/>
    <property type="match status" value="1"/>
</dbReference>
<reference evidence="5 6" key="1">
    <citation type="submission" date="2018-06" db="EMBL/GenBank/DDBJ databases">
        <title>Genomic Encyclopedia of Type Strains, Phase IV (KMG-IV): sequencing the most valuable type-strain genomes for metagenomic binning, comparative biology and taxonomic classification.</title>
        <authorList>
            <person name="Goeker M."/>
        </authorList>
    </citation>
    <scope>NUCLEOTIDE SEQUENCE [LARGE SCALE GENOMIC DNA]</scope>
    <source>
        <strain evidence="5 6">DSM 24875</strain>
    </source>
</reference>
<name>A0A366F4G1_9HYPH</name>
<dbReference type="InterPro" id="IPR040079">
    <property type="entry name" value="Glutathione_S-Trfase"/>
</dbReference>
<evidence type="ECO:0000259" key="3">
    <source>
        <dbReference type="PROSITE" id="PS50404"/>
    </source>
</evidence>
<sequence>MLRIWGRRNSSNVQSVMWTVAELGLPYERYDFGHRFGGVDTPEFTAMNPNRTVPVLRDGDGEPLWESAAINRYLASRYGAAPFWPQDLAARAQVDKWAEWAKVNVTGNFSAPVFAAIVRTPPSRRDPQAIARAIAELDGYLDIAERRLTALPYLAGDDFTLADVAFGYLLYRYFDIDIPRPPRRSLADYYAKLTARPAYREHVMVSYDELRAAQ</sequence>
<dbReference type="PROSITE" id="PS50405">
    <property type="entry name" value="GST_CTER"/>
    <property type="match status" value="1"/>
</dbReference>
<dbReference type="CDD" id="cd03047">
    <property type="entry name" value="GST_N_2"/>
    <property type="match status" value="1"/>
</dbReference>
<dbReference type="AlphaFoldDB" id="A0A366F4G1"/>
<dbReference type="InterPro" id="IPR004045">
    <property type="entry name" value="Glutathione_S-Trfase_N"/>
</dbReference>
<dbReference type="SFLD" id="SFLDG00358">
    <property type="entry name" value="Main_(cytGST)"/>
    <property type="match status" value="1"/>
</dbReference>
<dbReference type="FunFam" id="3.40.30.10:FF:000039">
    <property type="entry name" value="Glutathione S-transferase domain"/>
    <property type="match status" value="1"/>
</dbReference>
<dbReference type="Pfam" id="PF13410">
    <property type="entry name" value="GST_C_2"/>
    <property type="match status" value="1"/>
</dbReference>
<evidence type="ECO:0000313" key="6">
    <source>
        <dbReference type="Proteomes" id="UP000253529"/>
    </source>
</evidence>
<dbReference type="InterPro" id="IPR036249">
    <property type="entry name" value="Thioredoxin-like_sf"/>
</dbReference>
<accession>A0A366F4G1</accession>
<dbReference type="Proteomes" id="UP000253529">
    <property type="component" value="Unassembled WGS sequence"/>
</dbReference>
<dbReference type="Pfam" id="PF13409">
    <property type="entry name" value="GST_N_2"/>
    <property type="match status" value="1"/>
</dbReference>
<dbReference type="PROSITE" id="PS50404">
    <property type="entry name" value="GST_NTER"/>
    <property type="match status" value="1"/>
</dbReference>
<feature type="domain" description="GST C-terminal" evidence="4">
    <location>
        <begin position="87"/>
        <end position="214"/>
    </location>
</feature>
<dbReference type="Gene3D" id="1.20.1050.10">
    <property type="match status" value="1"/>
</dbReference>
<dbReference type="PANTHER" id="PTHR44051">
    <property type="entry name" value="GLUTATHIONE S-TRANSFERASE-RELATED"/>
    <property type="match status" value="1"/>
</dbReference>
<comment type="caution">
    <text evidence="5">The sequence shown here is derived from an EMBL/GenBank/DDBJ whole genome shotgun (WGS) entry which is preliminary data.</text>
</comment>